<dbReference type="Proteomes" id="UP001652626">
    <property type="component" value="Chromosome 18"/>
</dbReference>
<feature type="compositionally biased region" description="Basic and acidic residues" evidence="1">
    <location>
        <begin position="773"/>
        <end position="792"/>
    </location>
</feature>
<feature type="compositionally biased region" description="Basic and acidic residues" evidence="1">
    <location>
        <begin position="805"/>
        <end position="820"/>
    </location>
</feature>
<dbReference type="OrthoDB" id="7381781at2759"/>
<feature type="compositionally biased region" description="Basic and acidic residues" evidence="1">
    <location>
        <begin position="828"/>
        <end position="867"/>
    </location>
</feature>
<feature type="compositionally biased region" description="Basic and acidic residues" evidence="1">
    <location>
        <begin position="905"/>
        <end position="915"/>
    </location>
</feature>
<gene>
    <name evidence="3" type="primary">LOC113399143</name>
</gene>
<organism evidence="2 3">
    <name type="scientific">Vanessa tameamea</name>
    <name type="common">Kamehameha butterfly</name>
    <dbReference type="NCBI Taxonomy" id="334116"/>
    <lineage>
        <taxon>Eukaryota</taxon>
        <taxon>Metazoa</taxon>
        <taxon>Ecdysozoa</taxon>
        <taxon>Arthropoda</taxon>
        <taxon>Hexapoda</taxon>
        <taxon>Insecta</taxon>
        <taxon>Pterygota</taxon>
        <taxon>Neoptera</taxon>
        <taxon>Endopterygota</taxon>
        <taxon>Lepidoptera</taxon>
        <taxon>Glossata</taxon>
        <taxon>Ditrysia</taxon>
        <taxon>Papilionoidea</taxon>
        <taxon>Nymphalidae</taxon>
        <taxon>Nymphalinae</taxon>
        <taxon>Vanessa</taxon>
    </lineage>
</organism>
<reference evidence="3" key="1">
    <citation type="submission" date="2025-08" db="UniProtKB">
        <authorList>
            <consortium name="RefSeq"/>
        </authorList>
    </citation>
    <scope>IDENTIFICATION</scope>
    <source>
        <tissue evidence="3">Whole body</tissue>
    </source>
</reference>
<dbReference type="GeneID" id="113399143"/>
<evidence type="ECO:0000313" key="3">
    <source>
        <dbReference type="RefSeq" id="XP_026493992.2"/>
    </source>
</evidence>
<dbReference type="AlphaFoldDB" id="A0A8B8ICK3"/>
<feature type="region of interest" description="Disordered" evidence="1">
    <location>
        <begin position="174"/>
        <end position="213"/>
    </location>
</feature>
<sequence>MSDSDEDLMPNNVLKYQRDPTTINANSNFNNTNITGYTFRSNMMTSTFNMPHLERQRYGMRGVDNRSMYYRRETSPMSLRSFPDSGIQNFHNSLYTRGMSSQRSVFNGRSGSPVSMRSIDSNASVSAADIALAFKNVKFNKYDLRMIKEAYNKFMKNRVRKKIEKRRNLKLFLKGNRKRSGEDSGEQGSDSSISSDDCRSSRTILHKENIPRSIHRPLKTHDLSHFRTSIKESNMYKDCTNNFKQNSLRNIVAVTSLRQNHIPQENTENTSVVMLKERFKKGSSFLLPSQRFNKSTVMSNEVSLTNFIPFNNINKDDHCIVTGDNINHDTDSDKEEIFSQNITRDVISQQNSNQQRKRILEVEETNASDRKRNKITMSPIKRNDCISNDINIQKNDFNFKKPQMPIRKTSIAKKDQIPEILIAKSRQPLTGSLEIELPIDKLSQPQHKLHNPEDRHALELQNKYLQNTELEPDCSNQAEITYNSTTDVSMKPSFLKRKLFTQKLDVAESKNISNDNLAIHSPQNTIYSACREKNKVRKLVSSQSCLSRDVGDDNVLDLIHKIVHPDQMNITAATNRKDLGKSNHENDDKWDVASVISMCNNDEGSDTYTDEEIFKNTENSKKTNNKQVNNSLLTTDKQTTAKCKVNDVQVKPKNQDKKLTPQCKVVIQKLQLKPNHCNDNNKLHETQCHNKRTVSSCVKSFWDTDFESDMEERSITPWTSRNVTKPDNNTQKEVASNCSKLNINKRNVAKGTILTVRSFQNKGINSSMSCRSDISRISRRKESDKYQEKIEENNNEMLNRTTRSKQNEEIKTTEQVKAKEQVVPSSKTKKESKLKSELSKDKEKSNVKTIKTKEPKTNKQSSQDRNECNTSRESLRLKQKREKANLSTQVSETTTKPKRGRQSKNTKEKSNEPVQKKHPVANKKNNETSNKDTKPAKNPTIKNGTLNRTRQTPRKNNEKKQLSATTEQSSLNISNISSRSLRVRSKNVK</sequence>
<name>A0A8B8ICK3_VANTA</name>
<feature type="region of interest" description="Disordered" evidence="1">
    <location>
        <begin position="765"/>
        <end position="989"/>
    </location>
</feature>
<keyword evidence="2" id="KW-1185">Reference proteome</keyword>
<feature type="compositionally biased region" description="Polar residues" evidence="1">
    <location>
        <begin position="940"/>
        <end position="950"/>
    </location>
</feature>
<proteinExistence type="predicted"/>
<evidence type="ECO:0000256" key="1">
    <source>
        <dbReference type="SAM" id="MobiDB-lite"/>
    </source>
</evidence>
<accession>A0A8B8ICK3</accession>
<feature type="compositionally biased region" description="Basic and acidic residues" evidence="1">
    <location>
        <begin position="924"/>
        <end position="935"/>
    </location>
</feature>
<protein>
    <submittedName>
        <fullName evidence="3">Uncharacterized protein LOC113399143</fullName>
    </submittedName>
</protein>
<evidence type="ECO:0000313" key="2">
    <source>
        <dbReference type="Proteomes" id="UP001652626"/>
    </source>
</evidence>
<feature type="compositionally biased region" description="Low complexity" evidence="1">
    <location>
        <begin position="969"/>
        <end position="980"/>
    </location>
</feature>
<dbReference type="RefSeq" id="XP_026493992.2">
    <property type="nucleotide sequence ID" value="XM_026638207.2"/>
</dbReference>
<dbReference type="OMA" id="SVISMCN"/>
<feature type="compositionally biased region" description="Basic and acidic residues" evidence="1">
    <location>
        <begin position="196"/>
        <end position="210"/>
    </location>
</feature>
<feature type="compositionally biased region" description="Low complexity" evidence="1">
    <location>
        <begin position="186"/>
        <end position="195"/>
    </location>
</feature>
<feature type="compositionally biased region" description="Polar residues" evidence="1">
    <location>
        <begin position="885"/>
        <end position="894"/>
    </location>
</feature>